<dbReference type="AlphaFoldDB" id="A0A9W3ATF6"/>
<reference evidence="5" key="1">
    <citation type="submission" date="2025-08" db="UniProtKB">
        <authorList>
            <consortium name="RefSeq"/>
        </authorList>
    </citation>
    <scope>IDENTIFICATION</scope>
</reference>
<protein>
    <submittedName>
        <fullName evidence="5">Uncharacterized protein LOC106056901 isoform X1</fullName>
    </submittedName>
</protein>
<dbReference type="PROSITE" id="PS50041">
    <property type="entry name" value="C_TYPE_LECTIN_2"/>
    <property type="match status" value="1"/>
</dbReference>
<evidence type="ECO:0000313" key="4">
    <source>
        <dbReference type="Proteomes" id="UP001165740"/>
    </source>
</evidence>
<evidence type="ECO:0000256" key="2">
    <source>
        <dbReference type="SAM" id="SignalP"/>
    </source>
</evidence>
<accession>A0A9W3ATF6</accession>
<dbReference type="SMART" id="SM00034">
    <property type="entry name" value="CLECT"/>
    <property type="match status" value="1"/>
</dbReference>
<evidence type="ECO:0000313" key="5">
    <source>
        <dbReference type="RefSeq" id="XP_055890439.1"/>
    </source>
</evidence>
<dbReference type="Proteomes" id="UP001165740">
    <property type="component" value="Chromosome 7"/>
</dbReference>
<sequence length="795" mass="86517">MEFLLVIVSLLAVGNSQLIFEVTPQTISPGVTPSLNLLCTIEEAEEVRVLSISIFRKRPGKAKAPQEPVATINSLAPRLAKQLIRSPRLNVFGELAIEAEGISFLKVIWPWPRAEDLGLYICEAQVLGEFGELVSLKSETQLSTPPAPTILNPTQNRLLNIVQTLVNKLEGFDKTLVSLERRLDNVTTQAAEKERALLEQLATLANQTSSLLTEGTTAATTIEAVATTTAARRVPPTRRRPYPWRRTTARTTVTPQVATSPAAGAAQTTTAGITAAIDGKTTAAVDKTTVAAGETTKAAGEVATEAGEIVTPAGETTVSETTTAAGETTVSETTTAADETTEEAVDETTIASGETTVVVEETTPVVADDTTTALEEATDTYYDVTTLTPEELTEALDETTFFIEEFLETTTSTPLEPETTITITEIQLVQFLTTVKILIARLDAVNFTVLQLEERVNGALPDTTSNVTDSNKADTEALLSRIEELTTLVEIMNSTVIVLEEKLVALEADTTDNLAEVNETKPITNTVTSKVENETNETESDQATIRKMSETIEILTYQLAQFNLTIIELEERVSSYKNTELEAGNELENNKVESADNETETEPVTRLTLVATVEVLSNQLETVNATLSALENKLALLETQENKTSSEPAQDLASYFTSLTSSYFLFKGSENTDSYKAQAVCESKQLYLTEIGDQAEFNVIEMEIAPFVVDDWLVIIAGKRRSGRNEWVWQNSGSNVTYFSWAAGEPFQPNQDNDCLAITTVGGVASMVSIPCYVERGRFFFLCEKELPLASFRNA</sequence>
<dbReference type="RefSeq" id="XP_055890439.1">
    <property type="nucleotide sequence ID" value="XM_056034464.1"/>
</dbReference>
<feature type="coiled-coil region" evidence="1">
    <location>
        <begin position="162"/>
        <end position="196"/>
    </location>
</feature>
<evidence type="ECO:0000256" key="1">
    <source>
        <dbReference type="SAM" id="Coils"/>
    </source>
</evidence>
<gene>
    <name evidence="5" type="primary">LOC106056901</name>
</gene>
<dbReference type="InterPro" id="IPR016186">
    <property type="entry name" value="C-type_lectin-like/link_sf"/>
</dbReference>
<keyword evidence="2" id="KW-0732">Signal</keyword>
<dbReference type="CDD" id="cd00037">
    <property type="entry name" value="CLECT"/>
    <property type="match status" value="1"/>
</dbReference>
<keyword evidence="4" id="KW-1185">Reference proteome</keyword>
<evidence type="ECO:0000259" key="3">
    <source>
        <dbReference type="PROSITE" id="PS50041"/>
    </source>
</evidence>
<name>A0A9W3ATF6_BIOGL</name>
<feature type="domain" description="C-type lectin" evidence="3">
    <location>
        <begin position="676"/>
        <end position="762"/>
    </location>
</feature>
<dbReference type="GeneID" id="106056901"/>
<dbReference type="OrthoDB" id="6145454at2759"/>
<feature type="chain" id="PRO_5040890412" evidence="2">
    <location>
        <begin position="17"/>
        <end position="795"/>
    </location>
</feature>
<keyword evidence="1" id="KW-0175">Coiled coil</keyword>
<dbReference type="SUPFAM" id="SSF56436">
    <property type="entry name" value="C-type lectin-like"/>
    <property type="match status" value="1"/>
</dbReference>
<dbReference type="InterPro" id="IPR001304">
    <property type="entry name" value="C-type_lectin-like"/>
</dbReference>
<organism evidence="4 5">
    <name type="scientific">Biomphalaria glabrata</name>
    <name type="common">Bloodfluke planorb</name>
    <name type="synonym">Freshwater snail</name>
    <dbReference type="NCBI Taxonomy" id="6526"/>
    <lineage>
        <taxon>Eukaryota</taxon>
        <taxon>Metazoa</taxon>
        <taxon>Spiralia</taxon>
        <taxon>Lophotrochozoa</taxon>
        <taxon>Mollusca</taxon>
        <taxon>Gastropoda</taxon>
        <taxon>Heterobranchia</taxon>
        <taxon>Euthyneura</taxon>
        <taxon>Panpulmonata</taxon>
        <taxon>Hygrophila</taxon>
        <taxon>Lymnaeoidea</taxon>
        <taxon>Planorbidae</taxon>
        <taxon>Biomphalaria</taxon>
    </lineage>
</organism>
<feature type="signal peptide" evidence="2">
    <location>
        <begin position="1"/>
        <end position="16"/>
    </location>
</feature>
<feature type="coiled-coil region" evidence="1">
    <location>
        <begin position="559"/>
        <end position="647"/>
    </location>
</feature>
<proteinExistence type="predicted"/>
<dbReference type="InterPro" id="IPR016187">
    <property type="entry name" value="CTDL_fold"/>
</dbReference>
<dbReference type="Gene3D" id="3.10.100.10">
    <property type="entry name" value="Mannose-Binding Protein A, subunit A"/>
    <property type="match status" value="1"/>
</dbReference>